<evidence type="ECO:0000313" key="1">
    <source>
        <dbReference type="EMBL" id="GFT05469.1"/>
    </source>
</evidence>
<proteinExistence type="predicted"/>
<sequence>MNSYLKQKTKYGRKNCLLDIPDKPRREEVAAFRLFTGYDYHAAYLYRIGILNEAAYNLCDKRNESMDKYQMHTYGDTKSSIYWETRGLLGL</sequence>
<comment type="caution">
    <text evidence="1">The sequence shown here is derived from an EMBL/GenBank/DDBJ whole genome shotgun (WGS) entry which is preliminary data.</text>
</comment>
<dbReference type="AlphaFoldDB" id="A0A8X6NB82"/>
<gene>
    <name evidence="1" type="ORF">NPIL_66151</name>
</gene>
<dbReference type="EMBL" id="BMAW01056365">
    <property type="protein sequence ID" value="GFT05469.1"/>
    <property type="molecule type" value="Genomic_DNA"/>
</dbReference>
<dbReference type="Proteomes" id="UP000887013">
    <property type="component" value="Unassembled WGS sequence"/>
</dbReference>
<organism evidence="1 2">
    <name type="scientific">Nephila pilipes</name>
    <name type="common">Giant wood spider</name>
    <name type="synonym">Nephila maculata</name>
    <dbReference type="NCBI Taxonomy" id="299642"/>
    <lineage>
        <taxon>Eukaryota</taxon>
        <taxon>Metazoa</taxon>
        <taxon>Ecdysozoa</taxon>
        <taxon>Arthropoda</taxon>
        <taxon>Chelicerata</taxon>
        <taxon>Arachnida</taxon>
        <taxon>Araneae</taxon>
        <taxon>Araneomorphae</taxon>
        <taxon>Entelegynae</taxon>
        <taxon>Araneoidea</taxon>
        <taxon>Nephilidae</taxon>
        <taxon>Nephila</taxon>
    </lineage>
</organism>
<protein>
    <submittedName>
        <fullName evidence="1">Uncharacterized protein</fullName>
    </submittedName>
</protein>
<accession>A0A8X6NB82</accession>
<keyword evidence="2" id="KW-1185">Reference proteome</keyword>
<evidence type="ECO:0000313" key="2">
    <source>
        <dbReference type="Proteomes" id="UP000887013"/>
    </source>
</evidence>
<name>A0A8X6NB82_NEPPI</name>
<reference evidence="1" key="1">
    <citation type="submission" date="2020-08" db="EMBL/GenBank/DDBJ databases">
        <title>Multicomponent nature underlies the extraordinary mechanical properties of spider dragline silk.</title>
        <authorList>
            <person name="Kono N."/>
            <person name="Nakamura H."/>
            <person name="Mori M."/>
            <person name="Yoshida Y."/>
            <person name="Ohtoshi R."/>
            <person name="Malay A.D."/>
            <person name="Moran D.A.P."/>
            <person name="Tomita M."/>
            <person name="Numata K."/>
            <person name="Arakawa K."/>
        </authorList>
    </citation>
    <scope>NUCLEOTIDE SEQUENCE</scope>
</reference>